<dbReference type="HOGENOM" id="CLU_092954_1_0_1"/>
<dbReference type="EnsemblPlants" id="OMERI08G02590.1">
    <property type="protein sequence ID" value="OMERI08G02590.1"/>
    <property type="gene ID" value="OMERI08G02590"/>
</dbReference>
<dbReference type="PANTHER" id="PTHR34838:SF3">
    <property type="entry name" value="OS08G0142100 PROTEIN"/>
    <property type="match status" value="1"/>
</dbReference>
<evidence type="ECO:0000313" key="2">
    <source>
        <dbReference type="EnsemblPlants" id="OMERI08G02590.1"/>
    </source>
</evidence>
<keyword evidence="1" id="KW-0732">Signal</keyword>
<evidence type="ECO:0008006" key="4">
    <source>
        <dbReference type="Google" id="ProtNLM"/>
    </source>
</evidence>
<reference evidence="2" key="2">
    <citation type="submission" date="2018-05" db="EMBL/GenBank/DDBJ databases">
        <title>OmerRS3 (Oryza meridionalis Reference Sequence Version 3).</title>
        <authorList>
            <person name="Zhang J."/>
            <person name="Kudrna D."/>
            <person name="Lee S."/>
            <person name="Talag J."/>
            <person name="Welchert J."/>
            <person name="Wing R.A."/>
        </authorList>
    </citation>
    <scope>NUCLEOTIDE SEQUENCE [LARGE SCALE GENOMIC DNA]</scope>
    <source>
        <strain evidence="2">cv. OR44</strain>
    </source>
</reference>
<evidence type="ECO:0000313" key="3">
    <source>
        <dbReference type="Proteomes" id="UP000008021"/>
    </source>
</evidence>
<accession>A0A0E0EHR2</accession>
<feature type="signal peptide" evidence="1">
    <location>
        <begin position="1"/>
        <end position="28"/>
    </location>
</feature>
<dbReference type="PANTHER" id="PTHR34838">
    <property type="entry name" value="OS08G0142100 PROTEIN-RELATED"/>
    <property type="match status" value="1"/>
</dbReference>
<proteinExistence type="predicted"/>
<feature type="chain" id="PRO_5002358253" description="Pectinesterase inhibitor domain-containing protein" evidence="1">
    <location>
        <begin position="29"/>
        <end position="187"/>
    </location>
</feature>
<protein>
    <recommendedName>
        <fullName evidence="4">Pectinesterase inhibitor domain-containing protein</fullName>
    </recommendedName>
</protein>
<sequence length="187" mass="18944">MEKPAAVFAVLSMSAADALVLLAGGGGAADACSDWDVPSMSAAAACQNASTARAMSQICADEVGTVTAPDQEANVFVLAAVNAAARSYEATVGYLWPLVTDPSAPGAARARGGAGLRAQQQMGAAAGHLYGCELAELVRDVPAAVVAVDDCATALLQVFGVNSAWYRTVIGDRDRSMLALRLTGLAI</sequence>
<dbReference type="Gramene" id="OMERI08G02590.1">
    <property type="protein sequence ID" value="OMERI08G02590.1"/>
    <property type="gene ID" value="OMERI08G02590"/>
</dbReference>
<name>A0A0E0EHR2_9ORYZ</name>
<organism evidence="2">
    <name type="scientific">Oryza meridionalis</name>
    <dbReference type="NCBI Taxonomy" id="40149"/>
    <lineage>
        <taxon>Eukaryota</taxon>
        <taxon>Viridiplantae</taxon>
        <taxon>Streptophyta</taxon>
        <taxon>Embryophyta</taxon>
        <taxon>Tracheophyta</taxon>
        <taxon>Spermatophyta</taxon>
        <taxon>Magnoliopsida</taxon>
        <taxon>Liliopsida</taxon>
        <taxon>Poales</taxon>
        <taxon>Poaceae</taxon>
        <taxon>BOP clade</taxon>
        <taxon>Oryzoideae</taxon>
        <taxon>Oryzeae</taxon>
        <taxon>Oryzinae</taxon>
        <taxon>Oryza</taxon>
    </lineage>
</organism>
<keyword evidence="3" id="KW-1185">Reference proteome</keyword>
<reference evidence="2" key="1">
    <citation type="submission" date="2015-04" db="UniProtKB">
        <authorList>
            <consortium name="EnsemblPlants"/>
        </authorList>
    </citation>
    <scope>IDENTIFICATION</scope>
</reference>
<dbReference type="AlphaFoldDB" id="A0A0E0EHR2"/>
<evidence type="ECO:0000256" key="1">
    <source>
        <dbReference type="SAM" id="SignalP"/>
    </source>
</evidence>
<dbReference type="Proteomes" id="UP000008021">
    <property type="component" value="Chromosome 8"/>
</dbReference>